<accession>A0A432Y6P6</accession>
<feature type="transmembrane region" description="Helical" evidence="1">
    <location>
        <begin position="181"/>
        <end position="200"/>
    </location>
</feature>
<dbReference type="AlphaFoldDB" id="A0A432Y6P6"/>
<dbReference type="EMBL" id="PIPX01000001">
    <property type="protein sequence ID" value="RUO56659.1"/>
    <property type="molecule type" value="Genomic_DNA"/>
</dbReference>
<feature type="transmembrane region" description="Helical" evidence="1">
    <location>
        <begin position="262"/>
        <end position="279"/>
    </location>
</feature>
<feature type="transmembrane region" description="Helical" evidence="1">
    <location>
        <begin position="114"/>
        <end position="133"/>
    </location>
</feature>
<keyword evidence="1" id="KW-0472">Membrane</keyword>
<sequence>MTVWTGVGVVILTVIFVLNATLIASPYINYLADLARPKVDKKGLVLGVALLLMSVLYFFINVGNFAGEGLSGLFDTNYIRFMWAGPVGLFTQLQMAGVLAWLIYCAIQSSHLKTITFLVTLGALSISFLSMGHASTAAWWGKLALLAHLLVAWFWFGSLYPLRKLATSLPIAEAQSVMMKFGAHMSGSVPVLLLAGALLYRSASGHWLPSPPVSSYDIVFLTKLSLVILILLLAALHKLVFVPQLKTPAKAKRLQTSVTWEIVLAIAILAIAAALSSAFSPN</sequence>
<gene>
    <name evidence="3" type="ORF">CWI70_07990</name>
</gene>
<keyword evidence="4" id="KW-1185">Reference proteome</keyword>
<dbReference type="InterPro" id="IPR008457">
    <property type="entry name" value="Cu-R_CopD_dom"/>
</dbReference>
<comment type="caution">
    <text evidence="3">The sequence shown here is derived from an EMBL/GenBank/DDBJ whole genome shotgun (WGS) entry which is preliminary data.</text>
</comment>
<reference evidence="4" key="1">
    <citation type="journal article" date="2018" name="Front. Microbiol.">
        <title>Genome-Based Analysis Reveals the Taxonomy and Diversity of the Family Idiomarinaceae.</title>
        <authorList>
            <person name="Liu Y."/>
            <person name="Lai Q."/>
            <person name="Shao Z."/>
        </authorList>
    </citation>
    <scope>NUCLEOTIDE SEQUENCE [LARGE SCALE GENOMIC DNA]</scope>
    <source>
        <strain evidence="4">PO-M2</strain>
    </source>
</reference>
<dbReference type="OrthoDB" id="6235239at2"/>
<feature type="transmembrane region" description="Helical" evidence="1">
    <location>
        <begin position="220"/>
        <end position="241"/>
    </location>
</feature>
<evidence type="ECO:0000313" key="4">
    <source>
        <dbReference type="Proteomes" id="UP000287649"/>
    </source>
</evidence>
<keyword evidence="1" id="KW-1133">Transmembrane helix</keyword>
<dbReference type="GO" id="GO:0016020">
    <property type="term" value="C:membrane"/>
    <property type="evidence" value="ECO:0007669"/>
    <property type="project" value="InterPro"/>
</dbReference>
<dbReference type="RefSeq" id="WP_126772079.1">
    <property type="nucleotide sequence ID" value="NZ_PIPX01000001.1"/>
</dbReference>
<feature type="transmembrane region" description="Helical" evidence="1">
    <location>
        <begin position="6"/>
        <end position="32"/>
    </location>
</feature>
<feature type="transmembrane region" description="Helical" evidence="1">
    <location>
        <begin position="83"/>
        <end position="107"/>
    </location>
</feature>
<organism evidence="3 4">
    <name type="scientific">Pseudidiomarina homiensis</name>
    <dbReference type="NCBI Taxonomy" id="364198"/>
    <lineage>
        <taxon>Bacteria</taxon>
        <taxon>Pseudomonadati</taxon>
        <taxon>Pseudomonadota</taxon>
        <taxon>Gammaproteobacteria</taxon>
        <taxon>Alteromonadales</taxon>
        <taxon>Idiomarinaceae</taxon>
        <taxon>Pseudidiomarina</taxon>
    </lineage>
</organism>
<feature type="transmembrane region" description="Helical" evidence="1">
    <location>
        <begin position="139"/>
        <end position="160"/>
    </location>
</feature>
<dbReference type="Pfam" id="PF05425">
    <property type="entry name" value="CopD"/>
    <property type="match status" value="1"/>
</dbReference>
<evidence type="ECO:0000256" key="1">
    <source>
        <dbReference type="SAM" id="Phobius"/>
    </source>
</evidence>
<proteinExistence type="predicted"/>
<evidence type="ECO:0000259" key="2">
    <source>
        <dbReference type="Pfam" id="PF05425"/>
    </source>
</evidence>
<dbReference type="Proteomes" id="UP000287649">
    <property type="component" value="Unassembled WGS sequence"/>
</dbReference>
<feature type="domain" description="Copper resistance protein D" evidence="2">
    <location>
        <begin position="177"/>
        <end position="275"/>
    </location>
</feature>
<name>A0A432Y6P6_9GAMM</name>
<feature type="transmembrane region" description="Helical" evidence="1">
    <location>
        <begin position="44"/>
        <end position="63"/>
    </location>
</feature>
<protein>
    <submittedName>
        <fullName evidence="3">Copper-binding protein</fullName>
    </submittedName>
</protein>
<evidence type="ECO:0000313" key="3">
    <source>
        <dbReference type="EMBL" id="RUO56659.1"/>
    </source>
</evidence>
<keyword evidence="1" id="KW-0812">Transmembrane</keyword>